<dbReference type="Pfam" id="PF01583">
    <property type="entry name" value="APS_kinase"/>
    <property type="match status" value="1"/>
</dbReference>
<evidence type="ECO:0000256" key="1">
    <source>
        <dbReference type="ARBA" id="ARBA00001823"/>
    </source>
</evidence>
<reference evidence="17" key="1">
    <citation type="submission" date="2016-10" db="EMBL/GenBank/DDBJ databases">
        <authorList>
            <person name="Varghese N."/>
            <person name="Submissions S."/>
        </authorList>
    </citation>
    <scope>NUCLEOTIDE SEQUENCE [LARGE SCALE GENOMIC DNA]</scope>
    <source>
        <strain evidence="17">DSM 24536</strain>
    </source>
</reference>
<dbReference type="InterPro" id="IPR059117">
    <property type="entry name" value="APS_kinase_dom"/>
</dbReference>
<evidence type="ECO:0000256" key="14">
    <source>
        <dbReference type="RuleBase" id="RU004347"/>
    </source>
</evidence>
<comment type="similarity">
    <text evidence="4 13 14">Belongs to the APS kinase family.</text>
</comment>
<keyword evidence="9 13" id="KW-0067">ATP-binding</keyword>
<keyword evidence="17" id="KW-1185">Reference proteome</keyword>
<dbReference type="UniPathway" id="UPA00140">
    <property type="reaction ID" value="UER00205"/>
</dbReference>
<evidence type="ECO:0000256" key="6">
    <source>
        <dbReference type="ARBA" id="ARBA00022679"/>
    </source>
</evidence>
<feature type="domain" description="APS kinase" evidence="15">
    <location>
        <begin position="18"/>
        <end position="167"/>
    </location>
</feature>
<dbReference type="GO" id="GO:0005524">
    <property type="term" value="F:ATP binding"/>
    <property type="evidence" value="ECO:0007669"/>
    <property type="project" value="UniProtKB-UniRule"/>
</dbReference>
<evidence type="ECO:0000256" key="3">
    <source>
        <dbReference type="ARBA" id="ARBA00004806"/>
    </source>
</evidence>
<accession>A0A1G9XW98</accession>
<dbReference type="Gene3D" id="3.40.50.300">
    <property type="entry name" value="P-loop containing nucleotide triphosphate hydrolases"/>
    <property type="match status" value="1"/>
</dbReference>
<evidence type="ECO:0000256" key="7">
    <source>
        <dbReference type="ARBA" id="ARBA00022741"/>
    </source>
</evidence>
<dbReference type="NCBIfam" id="NF003013">
    <property type="entry name" value="PRK03846.1"/>
    <property type="match status" value="1"/>
</dbReference>
<evidence type="ECO:0000256" key="10">
    <source>
        <dbReference type="ARBA" id="ARBA00029724"/>
    </source>
</evidence>
<sequence length="194" mass="21893">MGSHPINLNDRQKHLKQRSLVIWFTGLSGSGKTTLSDALEQELYQRGYKTYILDGDKIRNGLCKDLGFSEYDRAENIRRVGEVANLMMDAGLIVLSAFISPFEADRNLVREMIGADNLVRVFVDCPIEVCEQRDVKGLYKKARSGEIKSFTGISSPFEIPEESELILKTAENSKEELVGMILEFILPKINFISE</sequence>
<comment type="pathway">
    <text evidence="3 13 14">Sulfur metabolism; hydrogen sulfide biosynthesis; sulfite from sulfate: step 2/3.</text>
</comment>
<dbReference type="GO" id="GO:0000103">
    <property type="term" value="P:sulfate assimilation"/>
    <property type="evidence" value="ECO:0007669"/>
    <property type="project" value="UniProtKB-UniRule"/>
</dbReference>
<keyword evidence="8 13" id="KW-0418">Kinase</keyword>
<dbReference type="AlphaFoldDB" id="A0A1G9XW98"/>
<name>A0A1G9XW98_9SPHI</name>
<feature type="active site" description="Phosphoserine intermediate" evidence="13">
    <location>
        <position position="100"/>
    </location>
</feature>
<dbReference type="InterPro" id="IPR027417">
    <property type="entry name" value="P-loop_NTPase"/>
</dbReference>
<dbReference type="SUPFAM" id="SSF52540">
    <property type="entry name" value="P-loop containing nucleoside triphosphate hydrolases"/>
    <property type="match status" value="1"/>
</dbReference>
<dbReference type="STRING" id="990371.SAMN05421813_13312"/>
<organism evidence="16 17">
    <name type="scientific">Daejeonella rubra</name>
    <dbReference type="NCBI Taxonomy" id="990371"/>
    <lineage>
        <taxon>Bacteria</taxon>
        <taxon>Pseudomonadati</taxon>
        <taxon>Bacteroidota</taxon>
        <taxon>Sphingobacteriia</taxon>
        <taxon>Sphingobacteriales</taxon>
        <taxon>Sphingobacteriaceae</taxon>
        <taxon>Daejeonella</taxon>
    </lineage>
</organism>
<dbReference type="GO" id="GO:0070814">
    <property type="term" value="P:hydrogen sulfide biosynthetic process"/>
    <property type="evidence" value="ECO:0007669"/>
    <property type="project" value="UniProtKB-UniRule"/>
</dbReference>
<dbReference type="Proteomes" id="UP000199226">
    <property type="component" value="Unassembled WGS sequence"/>
</dbReference>
<evidence type="ECO:0000313" key="16">
    <source>
        <dbReference type="EMBL" id="SDN01078.1"/>
    </source>
</evidence>
<evidence type="ECO:0000256" key="9">
    <source>
        <dbReference type="ARBA" id="ARBA00022840"/>
    </source>
</evidence>
<dbReference type="NCBIfam" id="TIGR00455">
    <property type="entry name" value="apsK"/>
    <property type="match status" value="1"/>
</dbReference>
<evidence type="ECO:0000256" key="2">
    <source>
        <dbReference type="ARBA" id="ARBA00002632"/>
    </source>
</evidence>
<feature type="binding site" evidence="13">
    <location>
        <begin position="26"/>
        <end position="33"/>
    </location>
    <ligand>
        <name>ATP</name>
        <dbReference type="ChEBI" id="CHEBI:30616"/>
    </ligand>
</feature>
<keyword evidence="13" id="KW-0597">Phosphoprotein</keyword>
<keyword evidence="7 13" id="KW-0547">Nucleotide-binding</keyword>
<evidence type="ECO:0000256" key="13">
    <source>
        <dbReference type="HAMAP-Rule" id="MF_00065"/>
    </source>
</evidence>
<evidence type="ECO:0000259" key="15">
    <source>
        <dbReference type="Pfam" id="PF01583"/>
    </source>
</evidence>
<gene>
    <name evidence="13" type="primary">cysC</name>
    <name evidence="16" type="ORF">SAMN05421813_13312</name>
</gene>
<dbReference type="RefSeq" id="WP_090706732.1">
    <property type="nucleotide sequence ID" value="NZ_FNHH01000033.1"/>
</dbReference>
<dbReference type="PANTHER" id="PTHR11055">
    <property type="entry name" value="BIFUNCTIONAL 3'-PHOSPHOADENOSINE 5'-PHOSPHOSULFATE SYNTHASE"/>
    <property type="match status" value="1"/>
</dbReference>
<evidence type="ECO:0000256" key="12">
    <source>
        <dbReference type="ARBA" id="ARBA00031464"/>
    </source>
</evidence>
<dbReference type="CDD" id="cd02027">
    <property type="entry name" value="APSK"/>
    <property type="match status" value="1"/>
</dbReference>
<proteinExistence type="inferred from homology"/>
<dbReference type="OrthoDB" id="9804504at2"/>
<dbReference type="GO" id="GO:0004020">
    <property type="term" value="F:adenylylsulfate kinase activity"/>
    <property type="evidence" value="ECO:0007669"/>
    <property type="project" value="UniProtKB-UniRule"/>
</dbReference>
<evidence type="ECO:0000256" key="8">
    <source>
        <dbReference type="ARBA" id="ARBA00022777"/>
    </source>
</evidence>
<evidence type="ECO:0000256" key="11">
    <source>
        <dbReference type="ARBA" id="ARBA00031393"/>
    </source>
</evidence>
<dbReference type="HAMAP" id="MF_00065">
    <property type="entry name" value="Adenylyl_sulf_kinase"/>
    <property type="match status" value="1"/>
</dbReference>
<evidence type="ECO:0000313" key="17">
    <source>
        <dbReference type="Proteomes" id="UP000199226"/>
    </source>
</evidence>
<dbReference type="InterPro" id="IPR002891">
    <property type="entry name" value="APS"/>
</dbReference>
<dbReference type="EC" id="2.7.1.25" evidence="5 13"/>
<dbReference type="PANTHER" id="PTHR11055:SF1">
    <property type="entry name" value="PAPS SYNTHETASE, ISOFORM D"/>
    <property type="match status" value="1"/>
</dbReference>
<evidence type="ECO:0000256" key="4">
    <source>
        <dbReference type="ARBA" id="ARBA00007008"/>
    </source>
</evidence>
<keyword evidence="6 13" id="KW-0808">Transferase</keyword>
<evidence type="ECO:0000256" key="5">
    <source>
        <dbReference type="ARBA" id="ARBA00012121"/>
    </source>
</evidence>
<comment type="catalytic activity">
    <reaction evidence="1 13 14">
        <text>adenosine 5'-phosphosulfate + ATP = 3'-phosphoadenylyl sulfate + ADP + H(+)</text>
        <dbReference type="Rhea" id="RHEA:24152"/>
        <dbReference type="ChEBI" id="CHEBI:15378"/>
        <dbReference type="ChEBI" id="CHEBI:30616"/>
        <dbReference type="ChEBI" id="CHEBI:58243"/>
        <dbReference type="ChEBI" id="CHEBI:58339"/>
        <dbReference type="ChEBI" id="CHEBI:456216"/>
        <dbReference type="EC" id="2.7.1.25"/>
    </reaction>
</comment>
<dbReference type="EMBL" id="FNHH01000033">
    <property type="protein sequence ID" value="SDN01078.1"/>
    <property type="molecule type" value="Genomic_DNA"/>
</dbReference>
<comment type="function">
    <text evidence="2 13 14">Catalyzes the synthesis of activated sulfate.</text>
</comment>
<protein>
    <recommendedName>
        <fullName evidence="5 13">Adenylyl-sulfate kinase</fullName>
        <ecNumber evidence="5 13">2.7.1.25</ecNumber>
    </recommendedName>
    <alternativeName>
        <fullName evidence="11 13">APS kinase</fullName>
    </alternativeName>
    <alternativeName>
        <fullName evidence="12 13">ATP adenosine-5'-phosphosulfate 3'-phosphotransferase</fullName>
    </alternativeName>
    <alternativeName>
        <fullName evidence="10 13">Adenosine-5'-phosphosulfate kinase</fullName>
    </alternativeName>
</protein>